<feature type="transmembrane region" description="Helical" evidence="2">
    <location>
        <begin position="213"/>
        <end position="236"/>
    </location>
</feature>
<feature type="transmembrane region" description="Helical" evidence="2">
    <location>
        <begin position="274"/>
        <end position="296"/>
    </location>
</feature>
<keyword evidence="2" id="KW-0472">Membrane</keyword>
<organism evidence="3 4">
    <name type="scientific">Candidatus Acutalibacter ornithocaccae</name>
    <dbReference type="NCBI Taxonomy" id="2838416"/>
    <lineage>
        <taxon>Bacteria</taxon>
        <taxon>Bacillati</taxon>
        <taxon>Bacillota</taxon>
        <taxon>Clostridia</taxon>
        <taxon>Eubacteriales</taxon>
        <taxon>Acutalibacteraceae</taxon>
        <taxon>Acutalibacter</taxon>
    </lineage>
</organism>
<keyword evidence="2" id="KW-1133">Transmembrane helix</keyword>
<gene>
    <name evidence="3" type="ORF">H9942_09020</name>
</gene>
<evidence type="ECO:0000256" key="1">
    <source>
        <dbReference type="SAM" id="MobiDB-lite"/>
    </source>
</evidence>
<name>A0A9D2RZ61_9FIRM</name>
<dbReference type="EMBL" id="DWXZ01000195">
    <property type="protein sequence ID" value="HJB38193.1"/>
    <property type="molecule type" value="Genomic_DNA"/>
</dbReference>
<evidence type="ECO:0000313" key="4">
    <source>
        <dbReference type="Proteomes" id="UP000824214"/>
    </source>
</evidence>
<dbReference type="Proteomes" id="UP000824214">
    <property type="component" value="Unassembled WGS sequence"/>
</dbReference>
<proteinExistence type="predicted"/>
<evidence type="ECO:0000256" key="2">
    <source>
        <dbReference type="SAM" id="Phobius"/>
    </source>
</evidence>
<dbReference type="InterPro" id="IPR011011">
    <property type="entry name" value="Znf_FYVE_PHD"/>
</dbReference>
<comment type="caution">
    <text evidence="3">The sequence shown here is derived from an EMBL/GenBank/DDBJ whole genome shotgun (WGS) entry which is preliminary data.</text>
</comment>
<dbReference type="InterPro" id="IPR039522">
    <property type="entry name" value="RING_finger_1_prok"/>
</dbReference>
<dbReference type="AlphaFoldDB" id="A0A9D2RZ61"/>
<dbReference type="SUPFAM" id="SSF57903">
    <property type="entry name" value="FYVE/PHD zinc finger"/>
    <property type="match status" value="1"/>
</dbReference>
<keyword evidence="2" id="KW-0812">Transmembrane</keyword>
<reference evidence="3" key="1">
    <citation type="journal article" date="2021" name="PeerJ">
        <title>Extensive microbial diversity within the chicken gut microbiome revealed by metagenomics and culture.</title>
        <authorList>
            <person name="Gilroy R."/>
            <person name="Ravi A."/>
            <person name="Getino M."/>
            <person name="Pursley I."/>
            <person name="Horton D.L."/>
            <person name="Alikhan N.F."/>
            <person name="Baker D."/>
            <person name="Gharbi K."/>
            <person name="Hall N."/>
            <person name="Watson M."/>
            <person name="Adriaenssens E.M."/>
            <person name="Foster-Nyarko E."/>
            <person name="Jarju S."/>
            <person name="Secka A."/>
            <person name="Antonio M."/>
            <person name="Oren A."/>
            <person name="Chaudhuri R.R."/>
            <person name="La Ragione R."/>
            <person name="Hildebrand F."/>
            <person name="Pallen M.J."/>
        </authorList>
    </citation>
    <scope>NUCLEOTIDE SEQUENCE</scope>
    <source>
        <strain evidence="3">ChiBcolR8-3208</strain>
    </source>
</reference>
<feature type="transmembrane region" description="Helical" evidence="2">
    <location>
        <begin position="334"/>
        <end position="355"/>
    </location>
</feature>
<evidence type="ECO:0008006" key="5">
    <source>
        <dbReference type="Google" id="ProtNLM"/>
    </source>
</evidence>
<feature type="region of interest" description="Disordered" evidence="1">
    <location>
        <begin position="108"/>
        <end position="132"/>
    </location>
</feature>
<dbReference type="Pfam" id="PF14446">
    <property type="entry name" value="Prok-RING_1"/>
    <property type="match status" value="1"/>
</dbReference>
<protein>
    <recommendedName>
        <fullName evidence="5">DUF2628 domain-containing protein</fullName>
    </recommendedName>
</protein>
<evidence type="ECO:0000313" key="3">
    <source>
        <dbReference type="EMBL" id="HJB38193.1"/>
    </source>
</evidence>
<accession>A0A9D2RZ61</accession>
<sequence>MLDYTGIKCPVCGVPFRSGDDIVVCPECGAPYHRACYQEKGACIFDDLHKEGKEWKPPAPPQAPDPRAEIKDQECPVCGTLNGHSALFCNRCGASLTGEPRQYNNTAVNQGGAQGPYGGATQQGSGYGAYPPPRTGFGGTVPPFAFDPMGGVSPAEVLDTGVSFGDASKLVKQNTAYYMPVFRYMKQTGKNKFNFSAFLFSGAWMLYRKQYKYGAIVTAIMFALFIALQAVCYLVWLPMYTQLAQQAGVDLTTQAGITTEQSIVISQLLAQDPLSLFCFYLPLVIVAAMLVVMLIVGFRGNKMYMRHCIRTVRKVKATGNDGDPNNTLDARGGVNTSIAVCLFVCYMLIVNLPLWL</sequence>
<reference evidence="3" key="2">
    <citation type="submission" date="2021-04" db="EMBL/GenBank/DDBJ databases">
        <authorList>
            <person name="Gilroy R."/>
        </authorList>
    </citation>
    <scope>NUCLEOTIDE SEQUENCE</scope>
    <source>
        <strain evidence="3">ChiBcolR8-3208</strain>
    </source>
</reference>